<evidence type="ECO:0000313" key="2">
    <source>
        <dbReference type="Proteomes" id="UP000798662"/>
    </source>
</evidence>
<accession>A0ACC3BQM9</accession>
<reference evidence="1" key="1">
    <citation type="submission" date="2019-11" db="EMBL/GenBank/DDBJ databases">
        <title>Nori genome reveals adaptations in red seaweeds to the harsh intertidal environment.</title>
        <authorList>
            <person name="Wang D."/>
            <person name="Mao Y."/>
        </authorList>
    </citation>
    <scope>NUCLEOTIDE SEQUENCE</scope>
    <source>
        <tissue evidence="1">Gametophyte</tissue>
    </source>
</reference>
<protein>
    <submittedName>
        <fullName evidence="1">Uncharacterized protein</fullName>
    </submittedName>
</protein>
<comment type="caution">
    <text evidence="1">The sequence shown here is derived from an EMBL/GenBank/DDBJ whole genome shotgun (WGS) entry which is preliminary data.</text>
</comment>
<organism evidence="1 2">
    <name type="scientific">Pyropia yezoensis</name>
    <name type="common">Susabi-nori</name>
    <name type="synonym">Porphyra yezoensis</name>
    <dbReference type="NCBI Taxonomy" id="2788"/>
    <lineage>
        <taxon>Eukaryota</taxon>
        <taxon>Rhodophyta</taxon>
        <taxon>Bangiophyceae</taxon>
        <taxon>Bangiales</taxon>
        <taxon>Bangiaceae</taxon>
        <taxon>Pyropia</taxon>
    </lineage>
</organism>
<sequence>MATAKQYEGYEMRTVGDLPPTPGVEDPEIEVGGDVGRDGLASGESDVNPAMVKDKPKTSIPLLGAMTLFGATFVALAVLLGLIISCRIGDLCNVEDIGGDRYTFRTVPSLVPFQYVWGSLTAGILGMAVLSYYAFSVLRQDVGTDRMVEIATYIREGSVAFLFTEYLYLSVLVVALFILIGLALNWHAAGCYAIGAVLSAATGYLGMSIATRGNVRTAAAAQRGLSEGLNVAFRAGAVMGLSVVAIGLSGLSFVFLLFRDVRALAGFSAGASTIALFARVGGGIYTKAADVGADLVGKVEANIPEDDPRNPATIADNVGDNVGDVAGMGADLFESYVGSLVATAILGASLPFFLNSPRAMCVYNHLALDNQCVYRDGFGNKQSLAIALCTQGGTLASAYPSLSVWQSNSMFVALPFMLAAAGVIVGILGTLYVWVSPKLATETDKGKIMESLLTSLRINIYASSLLIIGLAAALCWCLFGGPSDFTEARGFGEANLPRYTRVPGASCPPINTPIATNEFLQLVNDHYKPFDSLFFQFPGANEVPWRLFLCIILGLVLGILIGALTEYFTAGSYGPTIGIAGAGEYGAGAVVIQGLGVGMLSVVIPLMLVGAVILGTYELFGTYGIALSAVGMLSTLGVTMATDAYGPVADNAGGIAEMAEMPAAVRDNTDALDALGNTTAATGKGFSNGSAVLTAYALLTALVQDSGLAPDALSLIEGTAHVTDADVVSLVDIYVVVSVFIGIMLPYFFGALTMLAVSRAAQAMIVEVRRQFRDIPGLREGAPGVRPEHVRCVNISTRSAIIEMVIPGALAILTPLIVGFGFGQRALIGLLLAAIGSGYMLGIMMSNAGGAWDNAKKLTESGFFGKNHSKGSEWHKATVAGDTVGDPFKDTSGPSMNILIKIMVSLSLVSVSLMEPGRDPRGWIGGILLVATLAFIVMFGGWNLWHSNRVAKLARSEFDNGSSDDSSSSDEDGAHDETRPLAKSALRNPPDGGEPVMVAPLVSARALGQRGQTSPFFEHGPRLADSPAPGSAVDVAVGAAGGPAALDAVNNPMQLPSLDSDSAKLEALRTAPTE</sequence>
<dbReference type="EMBL" id="CM020618">
    <property type="protein sequence ID" value="KAK1860296.1"/>
    <property type="molecule type" value="Genomic_DNA"/>
</dbReference>
<dbReference type="Proteomes" id="UP000798662">
    <property type="component" value="Chromosome 1"/>
</dbReference>
<gene>
    <name evidence="1" type="ORF">I4F81_002885</name>
</gene>
<proteinExistence type="predicted"/>
<keyword evidence="2" id="KW-1185">Reference proteome</keyword>
<evidence type="ECO:0000313" key="1">
    <source>
        <dbReference type="EMBL" id="KAK1860296.1"/>
    </source>
</evidence>
<name>A0ACC3BQM9_PYRYE</name>